<dbReference type="Pfam" id="PF02446">
    <property type="entry name" value="Glyco_hydro_77"/>
    <property type="match status" value="1"/>
</dbReference>
<keyword evidence="5" id="KW-0328">Glycosyltransferase</keyword>
<evidence type="ECO:0000256" key="6">
    <source>
        <dbReference type="ARBA" id="ARBA00022679"/>
    </source>
</evidence>
<comment type="similarity">
    <text evidence="2">Belongs to the disproportionating enzyme family.</text>
</comment>
<dbReference type="PANTHER" id="PTHR32438">
    <property type="entry name" value="4-ALPHA-GLUCANOTRANSFERASE DPE1, CHLOROPLASTIC/AMYLOPLASTIC"/>
    <property type="match status" value="1"/>
</dbReference>
<keyword evidence="7" id="KW-0119">Carbohydrate metabolism</keyword>
<dbReference type="InterPro" id="IPR048458">
    <property type="entry name" value="MalQ_N"/>
</dbReference>
<dbReference type="Gene3D" id="3.20.20.80">
    <property type="entry name" value="Glycosidases"/>
    <property type="match status" value="1"/>
</dbReference>
<evidence type="ECO:0000256" key="8">
    <source>
        <dbReference type="ARBA" id="ARBA00031423"/>
    </source>
</evidence>
<evidence type="ECO:0000259" key="10">
    <source>
        <dbReference type="Pfam" id="PF00534"/>
    </source>
</evidence>
<evidence type="ECO:0000256" key="9">
    <source>
        <dbReference type="ARBA" id="ARBA00031501"/>
    </source>
</evidence>
<dbReference type="InterPro" id="IPR028098">
    <property type="entry name" value="Glyco_trans_4-like_N"/>
</dbReference>
<feature type="domain" description="Glycosyltransferase subfamily 4-like N-terminal" evidence="11">
    <location>
        <begin position="721"/>
        <end position="903"/>
    </location>
</feature>
<evidence type="ECO:0000313" key="13">
    <source>
        <dbReference type="EMBL" id="TFI00910.1"/>
    </source>
</evidence>
<evidence type="ECO:0000256" key="7">
    <source>
        <dbReference type="ARBA" id="ARBA00023277"/>
    </source>
</evidence>
<dbReference type="InterPro" id="IPR001296">
    <property type="entry name" value="Glyco_trans_1"/>
</dbReference>
<comment type="catalytic activity">
    <reaction evidence="1">
        <text>Transfers a segment of a (1-&gt;4)-alpha-D-glucan to a new position in an acceptor, which may be glucose or a (1-&gt;4)-alpha-D-glucan.</text>
        <dbReference type="EC" id="2.4.1.25"/>
    </reaction>
</comment>
<evidence type="ECO:0000256" key="5">
    <source>
        <dbReference type="ARBA" id="ARBA00022676"/>
    </source>
</evidence>
<evidence type="ECO:0000313" key="14">
    <source>
        <dbReference type="Proteomes" id="UP000297477"/>
    </source>
</evidence>
<dbReference type="Gene3D" id="3.40.50.2000">
    <property type="entry name" value="Glycogen Phosphorylase B"/>
    <property type="match status" value="2"/>
</dbReference>
<keyword evidence="6" id="KW-0808">Transferase</keyword>
<dbReference type="Pfam" id="PF00534">
    <property type="entry name" value="Glycos_transf_1"/>
    <property type="match status" value="1"/>
</dbReference>
<dbReference type="SUPFAM" id="SSF51445">
    <property type="entry name" value="(Trans)glycosidases"/>
    <property type="match status" value="1"/>
</dbReference>
<evidence type="ECO:0000256" key="3">
    <source>
        <dbReference type="ARBA" id="ARBA00012560"/>
    </source>
</evidence>
<dbReference type="Pfam" id="PF13579">
    <property type="entry name" value="Glyco_trans_4_4"/>
    <property type="match status" value="1"/>
</dbReference>
<dbReference type="EC" id="2.4.1.25" evidence="3"/>
<evidence type="ECO:0000259" key="12">
    <source>
        <dbReference type="Pfam" id="PF21226"/>
    </source>
</evidence>
<name>A0ABY2K4S2_9MICC</name>
<evidence type="ECO:0000256" key="2">
    <source>
        <dbReference type="ARBA" id="ARBA00005684"/>
    </source>
</evidence>
<dbReference type="PANTHER" id="PTHR32438:SF5">
    <property type="entry name" value="4-ALPHA-GLUCANOTRANSFERASE DPE1, CHLOROPLASTIC_AMYLOPLASTIC"/>
    <property type="match status" value="1"/>
</dbReference>
<feature type="domain" description="Glycosyl transferase family 1" evidence="10">
    <location>
        <begin position="930"/>
        <end position="1094"/>
    </location>
</feature>
<comment type="caution">
    <text evidence="13">The sequence shown here is derived from an EMBL/GenBank/DDBJ whole genome shotgun (WGS) entry which is preliminary data.</text>
</comment>
<dbReference type="InterPro" id="IPR003385">
    <property type="entry name" value="Glyco_hydro_77"/>
</dbReference>
<evidence type="ECO:0000256" key="4">
    <source>
        <dbReference type="ARBA" id="ARBA00020295"/>
    </source>
</evidence>
<dbReference type="EMBL" id="SPKT01000003">
    <property type="protein sequence ID" value="TFI00910.1"/>
    <property type="molecule type" value="Genomic_DNA"/>
</dbReference>
<protein>
    <recommendedName>
        <fullName evidence="4">4-alpha-glucanotransferase</fullName>
        <ecNumber evidence="3">2.4.1.25</ecNumber>
    </recommendedName>
    <alternativeName>
        <fullName evidence="8">Amylomaltase</fullName>
    </alternativeName>
    <alternativeName>
        <fullName evidence="9">Disproportionating enzyme</fullName>
    </alternativeName>
</protein>
<reference evidence="13 14" key="1">
    <citation type="submission" date="2019-03" db="EMBL/GenBank/DDBJ databases">
        <title>Reclassification of Micrococcus aloeverae and Micrococcus yunnanensis as later heterotypic synonyms of Micrococcus luteus.</title>
        <authorList>
            <person name="Huang C.-H."/>
        </authorList>
    </citation>
    <scope>NUCLEOTIDE SEQUENCE [LARGE SCALE GENOMIC DNA]</scope>
    <source>
        <strain evidence="13 14">BCRC 12151</strain>
    </source>
</reference>
<evidence type="ECO:0000259" key="11">
    <source>
        <dbReference type="Pfam" id="PF13579"/>
    </source>
</evidence>
<feature type="domain" description="MalQ N-terminal beta-sandwich" evidence="12">
    <location>
        <begin position="79"/>
        <end position="169"/>
    </location>
</feature>
<keyword evidence="14" id="KW-1185">Reference proteome</keyword>
<dbReference type="Proteomes" id="UP000297477">
    <property type="component" value="Unassembled WGS sequence"/>
</dbReference>
<organism evidence="13 14">
    <name type="scientific">Micrococcus lylae</name>
    <dbReference type="NCBI Taxonomy" id="1273"/>
    <lineage>
        <taxon>Bacteria</taxon>
        <taxon>Bacillati</taxon>
        <taxon>Actinomycetota</taxon>
        <taxon>Actinomycetes</taxon>
        <taxon>Micrococcales</taxon>
        <taxon>Micrococcaceae</taxon>
        <taxon>Micrococcus</taxon>
    </lineage>
</organism>
<gene>
    <name evidence="13" type="ORF">E4A49_02060</name>
</gene>
<dbReference type="InterPro" id="IPR017853">
    <property type="entry name" value="GH"/>
</dbReference>
<sequence>MRWRTPVNRAAQDLLHRLARLHGVQPTYVGQDGSDQTVADDVLVEVLSALGVDVPSDGVVALDAAVQAAEEIDWRRVVAPTVVAVSGSRRTVPLTVRPGAEVAATVVCEDGSHVLAGATDSLGERRSVDSIERERRHLQLPESLPVGYHRLVVSVDGRTVAEAAVLCAPERLTTAEPFLARRGWGASAQLYSVTSSGSWGIGDMHDAATVAAAAAEHGADFLLLNPLHAIDPGHAPLDSPYSPVSRRFLNVQVVRVPEIPEFADLPEAEQQRWLSAGAALQAAVDAGGPIDRAAVAEVQWPALRAVHAVGRSAERQAAYERFCADQGRGLEDFASWCAVRTGTDTEDERDFHRWCQWVADTQIAAAQAAAVSSGMRLGLMLDLAVGADRHAADLALLGDQLVESMSVGAPPDMYNQLGQDWSQHPWHPKALADNGYAGLRQMLGTVMRHAGGVRIDHILGLFRLWWVPAGRGPREGAYVSYDHEAMLAVLTIEAQRAGVVVVGEDLGTFEPWVQQALADAGILGTTILWFENRDGVPTEPGTHRALAMAAVNTHDLPPTAGYLEGVHLDLRESLGLVDGDPADERAGHEHTVAGFLDAAAQLPSDPAIGRPSDETEAKILALHRFAAGSPAALHAVALVDAVGERRIQNQPGTTQDQYRNWTVPLGGPDGAVVHADEIAASPRAGRLFDAVDRRLRQDVPVAVLVAFHTHPLDQPGQGDAGGLNTYVRHEAAALARTGMRPVVFTRGTGPDPVVSALPSAAPRVQAEEVTVVEVPAGPGGELSKEDLAAHADEFAGNALAWLDQEGLVADEQIAFVHGHYWLSAPAARRIAQAADAPWLHTMHTVAAMKMAADPEAAESDERRAAEREIAAGADLLVVNSPGEARTLMEVLDAPRRRIVVATPGVDTDVFTPAGHAWWPGGEAEDVDPFDPELRVLFAGRIQHHKGPQVLISALGELRRRGVLAPGTDRLRAHVNGAPSGADTPDLAALAEAEGVADLVTFSEPVPADQLAAQFRAADLVAMPSFSESYGLVALEAQACGTPVLAHRTGGLVHAVADGATGRLVRQNTPQAWADALERVLQDPASWRAMSGEAERRARSHTWDDYARRLRAAVAGL</sequence>
<dbReference type="SUPFAM" id="SSF53756">
    <property type="entry name" value="UDP-Glycosyltransferase/glycogen phosphorylase"/>
    <property type="match status" value="1"/>
</dbReference>
<evidence type="ECO:0000256" key="1">
    <source>
        <dbReference type="ARBA" id="ARBA00000439"/>
    </source>
</evidence>
<accession>A0ABY2K4S2</accession>
<dbReference type="Pfam" id="PF21226">
    <property type="entry name" value="MalQ_N"/>
    <property type="match status" value="1"/>
</dbReference>
<proteinExistence type="inferred from homology"/>